<evidence type="ECO:0000313" key="1">
    <source>
        <dbReference type="EMBL" id="MPM71038.1"/>
    </source>
</evidence>
<organism evidence="1">
    <name type="scientific">bioreactor metagenome</name>
    <dbReference type="NCBI Taxonomy" id="1076179"/>
    <lineage>
        <taxon>unclassified sequences</taxon>
        <taxon>metagenomes</taxon>
        <taxon>ecological metagenomes</taxon>
    </lineage>
</organism>
<proteinExistence type="predicted"/>
<protein>
    <submittedName>
        <fullName evidence="1">Uncharacterized protein</fullName>
    </submittedName>
</protein>
<reference evidence="1" key="1">
    <citation type="submission" date="2019-08" db="EMBL/GenBank/DDBJ databases">
        <authorList>
            <person name="Kucharzyk K."/>
            <person name="Murdoch R.W."/>
            <person name="Higgins S."/>
            <person name="Loffler F."/>
        </authorList>
    </citation>
    <scope>NUCLEOTIDE SEQUENCE</scope>
</reference>
<gene>
    <name evidence="1" type="ORF">SDC9_118001</name>
</gene>
<comment type="caution">
    <text evidence="1">The sequence shown here is derived from an EMBL/GenBank/DDBJ whole genome shotgun (WGS) entry which is preliminary data.</text>
</comment>
<dbReference type="EMBL" id="VSSQ01023862">
    <property type="protein sequence ID" value="MPM71038.1"/>
    <property type="molecule type" value="Genomic_DNA"/>
</dbReference>
<dbReference type="AlphaFoldDB" id="A0A645C138"/>
<accession>A0A645C138</accession>
<name>A0A645C138_9ZZZZ</name>
<sequence length="288" mass="31057">MLFKAEDGRALCGFIGAHAFKGAAAIVQRVGQHMDLGIAPLHQLAIHPDLSVAVGHRGNNRAHKTILYGLCVRRALLPDRRRRLSPETAILGGGRLRCPGCCLRGSRVQLFLGLGTLQLPLHEAAGDELAGHMGLRAVGPAVDLGALAFFGQALAQGAGHGHHMDQRDLGLELGIEHHGAAHIADRPVRRFLHDGHQAREVQQPPHEDAACHRRHAGPARRVVGRDHQHDQAQGNQNIAQIHGLIVLRGYGFEVADSAYAHTGCGDQGVFKNSSCMHISINDFRSFIS</sequence>